<reference evidence="3" key="1">
    <citation type="journal article" date="2019" name="Int. J. Syst. Evol. Microbiol.">
        <title>The Global Catalogue of Microorganisms (GCM) 10K type strain sequencing project: providing services to taxonomists for standard genome sequencing and annotation.</title>
        <authorList>
            <consortium name="The Broad Institute Genomics Platform"/>
            <consortium name="The Broad Institute Genome Sequencing Center for Infectious Disease"/>
            <person name="Wu L."/>
            <person name="Ma J."/>
        </authorList>
    </citation>
    <scope>NUCLEOTIDE SEQUENCE [LARGE SCALE GENOMIC DNA]</scope>
    <source>
        <strain evidence="3">JCM 17804</strain>
    </source>
</reference>
<accession>A0ABP8IH48</accession>
<evidence type="ECO:0000313" key="2">
    <source>
        <dbReference type="EMBL" id="GAA4358807.1"/>
    </source>
</evidence>
<dbReference type="EMBL" id="BAABGJ010000081">
    <property type="protein sequence ID" value="GAA4358807.1"/>
    <property type="molecule type" value="Genomic_DNA"/>
</dbReference>
<protein>
    <recommendedName>
        <fullName evidence="1">Methyltransferase type 12 domain-containing protein</fullName>
    </recommendedName>
</protein>
<name>A0ABP8IH48_9BURK</name>
<dbReference type="Gene3D" id="3.40.50.150">
    <property type="entry name" value="Vaccinia Virus protein VP39"/>
    <property type="match status" value="1"/>
</dbReference>
<gene>
    <name evidence="2" type="ORF">GCM10023165_54180</name>
</gene>
<dbReference type="SUPFAM" id="SSF53335">
    <property type="entry name" value="S-adenosyl-L-methionine-dependent methyltransferases"/>
    <property type="match status" value="1"/>
</dbReference>
<evidence type="ECO:0000313" key="3">
    <source>
        <dbReference type="Proteomes" id="UP001500975"/>
    </source>
</evidence>
<comment type="caution">
    <text evidence="2">The sequence shown here is derived from an EMBL/GenBank/DDBJ whole genome shotgun (WGS) entry which is preliminary data.</text>
</comment>
<proteinExistence type="predicted"/>
<dbReference type="InterPro" id="IPR029063">
    <property type="entry name" value="SAM-dependent_MTases_sf"/>
</dbReference>
<feature type="domain" description="Methyltransferase type 12" evidence="1">
    <location>
        <begin position="72"/>
        <end position="166"/>
    </location>
</feature>
<keyword evidence="3" id="KW-1185">Reference proteome</keyword>
<dbReference type="Pfam" id="PF08242">
    <property type="entry name" value="Methyltransf_12"/>
    <property type="match status" value="1"/>
</dbReference>
<evidence type="ECO:0000259" key="1">
    <source>
        <dbReference type="Pfam" id="PF08242"/>
    </source>
</evidence>
<organism evidence="2 3">
    <name type="scientific">Variovorax defluvii</name>
    <dbReference type="NCBI Taxonomy" id="913761"/>
    <lineage>
        <taxon>Bacteria</taxon>
        <taxon>Pseudomonadati</taxon>
        <taxon>Pseudomonadota</taxon>
        <taxon>Betaproteobacteria</taxon>
        <taxon>Burkholderiales</taxon>
        <taxon>Comamonadaceae</taxon>
        <taxon>Variovorax</taxon>
    </lineage>
</organism>
<dbReference type="InterPro" id="IPR013217">
    <property type="entry name" value="Methyltransf_12"/>
</dbReference>
<dbReference type="Proteomes" id="UP001500975">
    <property type="component" value="Unassembled WGS sequence"/>
</dbReference>
<sequence>MHLLSRLSVNVLRSPAGTPRARHYGTDPWDERTGEPAPTLWQVVPYWRSEGLLPSPADLNAIEGLPPDATVMEFGAGIGDVLPVLQGVLTRGRVIVVDQSAEVIRHLRSEFGGVFHFARGRRPRDAGQAAASVDYVRARRVVPYLNEEELAQFFEDTADLLKPKGALFVTAYHLSQTEVPMFRRHSLEDIVDQAATAGFETDRIEVAFIRPGHSHEPLQVLELGPKGLASDCLPEYDALIRQHRANSDAGDIEVEMRFRFTRRIDAGDSLSRAAWVCLQTRGTSLADEL</sequence>